<dbReference type="Pfam" id="PF00578">
    <property type="entry name" value="AhpC-TSA"/>
    <property type="match status" value="1"/>
</dbReference>
<keyword evidence="5" id="KW-0049">Antioxidant</keyword>
<comment type="caution">
    <text evidence="11">The sequence shown here is derived from an EMBL/GenBank/DDBJ whole genome shotgun (WGS) entry which is preliminary data.</text>
</comment>
<name>A0A2H0UFE3_9BACT</name>
<keyword evidence="6 11" id="KW-0560">Oxidoreductase</keyword>
<evidence type="ECO:0000256" key="9">
    <source>
        <dbReference type="PIRSR" id="PIRSR000239-1"/>
    </source>
</evidence>
<proteinExistence type="inferred from homology"/>
<keyword evidence="7" id="KW-1015">Disulfide bond</keyword>
<comment type="similarity">
    <text evidence="2">Belongs to the peroxiredoxin family. AhpC/Prx1 subfamily.</text>
</comment>
<dbReference type="InterPro" id="IPR000866">
    <property type="entry name" value="AhpC/TSA"/>
</dbReference>
<reference evidence="12" key="1">
    <citation type="submission" date="2017-09" db="EMBL/GenBank/DDBJ databases">
        <title>Depth-based differentiation of microbial function through sediment-hosted aquifers and enrichment of novel symbionts in the deep terrestrial subsurface.</title>
        <authorList>
            <person name="Probst A.J."/>
            <person name="Ladd B."/>
            <person name="Jarett J.K."/>
            <person name="Geller-Mcgrath D.E."/>
            <person name="Sieber C.M.K."/>
            <person name="Emerson J.B."/>
            <person name="Anantharaman K."/>
            <person name="Thomas B.C."/>
            <person name="Malmstrom R."/>
            <person name="Stieglmeier M."/>
            <person name="Klingl A."/>
            <person name="Woyke T."/>
            <person name="Ryan C.M."/>
            <person name="Banfield J.F."/>
        </authorList>
    </citation>
    <scope>NUCLEOTIDE SEQUENCE [LARGE SCALE GENOMIC DNA]</scope>
</reference>
<evidence type="ECO:0000313" key="12">
    <source>
        <dbReference type="Proteomes" id="UP000229315"/>
    </source>
</evidence>
<dbReference type="InterPro" id="IPR013766">
    <property type="entry name" value="Thioredoxin_domain"/>
</dbReference>
<dbReference type="InterPro" id="IPR019479">
    <property type="entry name" value="Peroxiredoxin_C"/>
</dbReference>
<protein>
    <submittedName>
        <fullName evidence="11">Peroxiredoxin</fullName>
        <ecNumber evidence="11">1.11.1.15</ecNumber>
    </submittedName>
</protein>
<evidence type="ECO:0000259" key="10">
    <source>
        <dbReference type="PROSITE" id="PS51352"/>
    </source>
</evidence>
<keyword evidence="4 11" id="KW-0575">Peroxidase</keyword>
<dbReference type="GO" id="GO:0045454">
    <property type="term" value="P:cell redox homeostasis"/>
    <property type="evidence" value="ECO:0007669"/>
    <property type="project" value="TreeGrafter"/>
</dbReference>
<dbReference type="CDD" id="cd03015">
    <property type="entry name" value="PRX_Typ2cys"/>
    <property type="match status" value="1"/>
</dbReference>
<evidence type="ECO:0000313" key="11">
    <source>
        <dbReference type="EMBL" id="PIR85122.1"/>
    </source>
</evidence>
<dbReference type="InterPro" id="IPR024706">
    <property type="entry name" value="Peroxiredoxin_AhpC-typ"/>
</dbReference>
<dbReference type="GO" id="GO:0042744">
    <property type="term" value="P:hydrogen peroxide catabolic process"/>
    <property type="evidence" value="ECO:0007669"/>
    <property type="project" value="TreeGrafter"/>
</dbReference>
<dbReference type="PANTHER" id="PTHR10681">
    <property type="entry name" value="THIOREDOXIN PEROXIDASE"/>
    <property type="match status" value="1"/>
</dbReference>
<dbReference type="GO" id="GO:0006979">
    <property type="term" value="P:response to oxidative stress"/>
    <property type="evidence" value="ECO:0007669"/>
    <property type="project" value="TreeGrafter"/>
</dbReference>
<dbReference type="InterPro" id="IPR050217">
    <property type="entry name" value="Peroxiredoxin"/>
</dbReference>
<dbReference type="Gene3D" id="3.40.30.10">
    <property type="entry name" value="Glutaredoxin"/>
    <property type="match status" value="1"/>
</dbReference>
<dbReference type="SUPFAM" id="SSF52833">
    <property type="entry name" value="Thioredoxin-like"/>
    <property type="match status" value="1"/>
</dbReference>
<feature type="domain" description="Thioredoxin" evidence="10">
    <location>
        <begin position="2"/>
        <end position="165"/>
    </location>
</feature>
<evidence type="ECO:0000256" key="1">
    <source>
        <dbReference type="ARBA" id="ARBA00004496"/>
    </source>
</evidence>
<dbReference type="GO" id="GO:0033554">
    <property type="term" value="P:cellular response to stress"/>
    <property type="evidence" value="ECO:0007669"/>
    <property type="project" value="TreeGrafter"/>
</dbReference>
<accession>A0A2H0UFE3</accession>
<gene>
    <name evidence="11" type="ORF">COU15_02485</name>
</gene>
<dbReference type="GO" id="GO:0008379">
    <property type="term" value="F:thioredoxin peroxidase activity"/>
    <property type="evidence" value="ECO:0007669"/>
    <property type="project" value="TreeGrafter"/>
</dbReference>
<feature type="active site" description="Cysteine sulfenic acid (-SOH) intermediate; for peroxidase activity" evidence="9">
    <location>
        <position position="47"/>
    </location>
</feature>
<dbReference type="Pfam" id="PF10417">
    <property type="entry name" value="1-cysPrx_C"/>
    <property type="match status" value="1"/>
</dbReference>
<sequence>MVKVGHPVPDFEFEVFHKDAIDKVRLSDYKNKWLILFFYPADFTFVCPTELEELADCYEECTGLDTEIISVSSDTVFTHKAWHDASPSIGKIKFPMAGDPAGRLSVAFGTYVDGGDLDHTEDEGLSLRGTFIIDPDGILRTAEVHDNSIGRSAQELIRKLKAAQFVRTHGGQVCPANWNPGDDTLKGGDLDLVGKI</sequence>
<evidence type="ECO:0000256" key="3">
    <source>
        <dbReference type="ARBA" id="ARBA00022490"/>
    </source>
</evidence>
<dbReference type="GO" id="GO:0005829">
    <property type="term" value="C:cytosol"/>
    <property type="evidence" value="ECO:0007669"/>
    <property type="project" value="TreeGrafter"/>
</dbReference>
<evidence type="ECO:0000256" key="5">
    <source>
        <dbReference type="ARBA" id="ARBA00022862"/>
    </source>
</evidence>
<dbReference type="PROSITE" id="PS51352">
    <property type="entry name" value="THIOREDOXIN_2"/>
    <property type="match status" value="1"/>
</dbReference>
<evidence type="ECO:0000256" key="8">
    <source>
        <dbReference type="ARBA" id="ARBA00023284"/>
    </source>
</evidence>
<dbReference type="Proteomes" id="UP000229315">
    <property type="component" value="Unassembled WGS sequence"/>
</dbReference>
<dbReference type="PANTHER" id="PTHR10681:SF121">
    <property type="entry name" value="ALKYL HYDROPEROXIDE REDUCTASE C"/>
    <property type="match status" value="1"/>
</dbReference>
<dbReference type="EC" id="1.11.1.15" evidence="11"/>
<keyword evidence="3" id="KW-0963">Cytoplasm</keyword>
<evidence type="ECO:0000256" key="2">
    <source>
        <dbReference type="ARBA" id="ARBA00009796"/>
    </source>
</evidence>
<dbReference type="EMBL" id="PFBH01000015">
    <property type="protein sequence ID" value="PIR85122.1"/>
    <property type="molecule type" value="Genomic_DNA"/>
</dbReference>
<comment type="subcellular location">
    <subcellularLocation>
        <location evidence="1">Cytoplasm</location>
    </subcellularLocation>
</comment>
<dbReference type="PIRSF" id="PIRSF000239">
    <property type="entry name" value="AHPC"/>
    <property type="match status" value="1"/>
</dbReference>
<evidence type="ECO:0000256" key="6">
    <source>
        <dbReference type="ARBA" id="ARBA00023002"/>
    </source>
</evidence>
<dbReference type="InterPro" id="IPR036249">
    <property type="entry name" value="Thioredoxin-like_sf"/>
</dbReference>
<dbReference type="FunFam" id="3.40.30.10:FF:000002">
    <property type="entry name" value="Alkyl hydroperoxide reductase C"/>
    <property type="match status" value="1"/>
</dbReference>
<evidence type="ECO:0000256" key="4">
    <source>
        <dbReference type="ARBA" id="ARBA00022559"/>
    </source>
</evidence>
<organism evidence="11 12">
    <name type="scientific">Candidatus Kaiserbacteria bacterium CG10_big_fil_rev_8_21_14_0_10_45_20</name>
    <dbReference type="NCBI Taxonomy" id="1974607"/>
    <lineage>
        <taxon>Bacteria</taxon>
        <taxon>Candidatus Kaiseribacteriota</taxon>
    </lineage>
</organism>
<dbReference type="AlphaFoldDB" id="A0A2H0UFE3"/>
<evidence type="ECO:0000256" key="7">
    <source>
        <dbReference type="ARBA" id="ARBA00023157"/>
    </source>
</evidence>
<keyword evidence="8" id="KW-0676">Redox-active center</keyword>